<keyword evidence="1" id="KW-0175">Coiled coil</keyword>
<feature type="region of interest" description="Disordered" evidence="2">
    <location>
        <begin position="989"/>
        <end position="1027"/>
    </location>
</feature>
<keyword evidence="5" id="KW-1185">Reference proteome</keyword>
<evidence type="ECO:0000313" key="5">
    <source>
        <dbReference type="Proteomes" id="UP000325577"/>
    </source>
</evidence>
<name>A0A5J5BVQ1_9ASTE</name>
<proteinExistence type="predicted"/>
<feature type="transmembrane region" description="Helical" evidence="3">
    <location>
        <begin position="21"/>
        <end position="44"/>
    </location>
</feature>
<feature type="coiled-coil region" evidence="1">
    <location>
        <begin position="104"/>
        <end position="288"/>
    </location>
</feature>
<evidence type="ECO:0000313" key="4">
    <source>
        <dbReference type="EMBL" id="KAA8545662.1"/>
    </source>
</evidence>
<dbReference type="InterPro" id="IPR040262">
    <property type="entry name" value="At4g38062-like"/>
</dbReference>
<evidence type="ECO:0000256" key="2">
    <source>
        <dbReference type="SAM" id="MobiDB-lite"/>
    </source>
</evidence>
<dbReference type="EMBL" id="CM018033">
    <property type="protein sequence ID" value="KAA8545662.1"/>
    <property type="molecule type" value="Genomic_DNA"/>
</dbReference>
<feature type="compositionally biased region" description="Basic and acidic residues" evidence="2">
    <location>
        <begin position="1011"/>
        <end position="1027"/>
    </location>
</feature>
<dbReference type="Proteomes" id="UP000325577">
    <property type="component" value="Linkage Group LG10"/>
</dbReference>
<dbReference type="PANTHER" id="PTHR45287">
    <property type="entry name" value="OS03G0691500 PROTEIN"/>
    <property type="match status" value="1"/>
</dbReference>
<dbReference type="AlphaFoldDB" id="A0A5J5BVQ1"/>
<keyword evidence="3" id="KW-0472">Membrane</keyword>
<reference evidence="4 5" key="1">
    <citation type="submission" date="2019-09" db="EMBL/GenBank/DDBJ databases">
        <title>A chromosome-level genome assembly of the Chinese tupelo Nyssa sinensis.</title>
        <authorList>
            <person name="Yang X."/>
            <person name="Kang M."/>
            <person name="Yang Y."/>
            <person name="Xiong H."/>
            <person name="Wang M."/>
            <person name="Zhang Z."/>
            <person name="Wang Z."/>
            <person name="Wu H."/>
            <person name="Ma T."/>
            <person name="Liu J."/>
            <person name="Xi Z."/>
        </authorList>
    </citation>
    <scope>NUCLEOTIDE SEQUENCE [LARGE SCALE GENOMIC DNA]</scope>
    <source>
        <strain evidence="4">J267</strain>
        <tissue evidence="4">Leaf</tissue>
    </source>
</reference>
<gene>
    <name evidence="4" type="ORF">F0562_020887</name>
</gene>
<accession>A0A5J5BVQ1</accession>
<sequence length="1027" mass="118997">MTRAYPVNSGEQKELILFRNIASYMLLACGAVYFISGILCIGFLKRSRQKKEVTMEQVAKDLQELQQRREELEALLITERFPIPDSARNYQETFDYTNSEAKEMDEVYKGLNEVKAEMEKLKEENSTKTELCESLRKVHNDQLLQLQEAKLQIEKQAQELNAKSEEISDVRQKYEDLKASLHEKESCLTNLSSANEKLRDDYGEKIQKLEGENKELALALDKATSTIQDFKSKIGAGNEEIEGLKRLLSVAQKKCLEAEEKAKASKELKQRDDMILKLEEENSNVQDQLKWRNEQFKHLEEAHEKLQDQFRLNKAEWETEKLTLVEKIDSLQASLDSQTRISESLHNQLKMCNQALAHEESKRKILEIEVSEFKSRFENVFQECQEAKSIIEKLTLEGDNEIAKLRNSLGTKEMLSKEMEFRIAHLEQENMELRGSLKEFQKDQINNAGATSSLKKLQNKLRGLEQLHSKCSMNLKEKEAEWSSQMEKMTGDMNAFISKLNAKEKQIQELQESSHCSLEVQNEEVSVIIMCLKSEFSAAYSKLSNAKAEIEECNKEREGEILLLTEQLKIKDNALQKAHVDLMQARKELASSMERVLSWDLMKQQQTFMEDELERHKKMLDESSEHRLWLKEQVLQLENALKEGSTKVSDVLEKANSELAEKNHEVNQMELELQKWKSIAENRQVYLEENQEVFKKEKESLLSNLKKQDEKIGDLQRQIVLLESTVAANVEAVAAFKQEKENYRRIAEDKDNSIENLQKEIAWLKEESAKIKSEGIILAQLEAEKSFEHEKERLVKIIKAKDQCMEDLWAHATSLEQDLTNAVIFSFTEVIEKQIEIDVLNEDLEEAQNLKKFEIQIKDNKIMELEKVISDSLQKLTFQEEHLSHSKRKTEQFEALFEANKLEIEKLKDQFGNERKCLEDLVKKLEFEKFVLLEDTMKLSTEREDLLVQFEGICDRTSEFSGKDAELMAILGKILQNSEKNGMNLIVSDELNDPPSPSKIVSSTLSPSTKGIEENWDRRSPLKELNH</sequence>
<feature type="compositionally biased region" description="Polar residues" evidence="2">
    <location>
        <begin position="999"/>
        <end position="1009"/>
    </location>
</feature>
<keyword evidence="3" id="KW-0812">Transmembrane</keyword>
<organism evidence="4 5">
    <name type="scientific">Nyssa sinensis</name>
    <dbReference type="NCBI Taxonomy" id="561372"/>
    <lineage>
        <taxon>Eukaryota</taxon>
        <taxon>Viridiplantae</taxon>
        <taxon>Streptophyta</taxon>
        <taxon>Embryophyta</taxon>
        <taxon>Tracheophyta</taxon>
        <taxon>Spermatophyta</taxon>
        <taxon>Magnoliopsida</taxon>
        <taxon>eudicotyledons</taxon>
        <taxon>Gunneridae</taxon>
        <taxon>Pentapetalae</taxon>
        <taxon>asterids</taxon>
        <taxon>Cornales</taxon>
        <taxon>Nyssaceae</taxon>
        <taxon>Nyssa</taxon>
    </lineage>
</organism>
<keyword evidence="3" id="KW-1133">Transmembrane helix</keyword>
<dbReference type="OrthoDB" id="685795at2759"/>
<protein>
    <submittedName>
        <fullName evidence="4">Uncharacterized protein</fullName>
    </submittedName>
</protein>
<dbReference type="PANTHER" id="PTHR45287:SF3">
    <property type="entry name" value="PROTEIN, PUTATIVE-RELATED"/>
    <property type="match status" value="1"/>
</dbReference>
<evidence type="ECO:0000256" key="1">
    <source>
        <dbReference type="SAM" id="Coils"/>
    </source>
</evidence>
<feature type="coiled-coil region" evidence="1">
    <location>
        <begin position="423"/>
        <end position="556"/>
    </location>
</feature>
<evidence type="ECO:0000256" key="3">
    <source>
        <dbReference type="SAM" id="Phobius"/>
    </source>
</evidence>
<feature type="coiled-coil region" evidence="1">
    <location>
        <begin position="48"/>
        <end position="75"/>
    </location>
</feature>
<feature type="coiled-coil region" evidence="1">
    <location>
        <begin position="652"/>
        <end position="774"/>
    </location>
</feature>